<dbReference type="OrthoDB" id="1937968at2759"/>
<dbReference type="GeneID" id="104592463"/>
<feature type="compositionally biased region" description="Polar residues" evidence="1">
    <location>
        <begin position="200"/>
        <end position="216"/>
    </location>
</feature>
<feature type="compositionally biased region" description="Low complexity" evidence="1">
    <location>
        <begin position="392"/>
        <end position="401"/>
    </location>
</feature>
<evidence type="ECO:0000256" key="1">
    <source>
        <dbReference type="SAM" id="MobiDB-lite"/>
    </source>
</evidence>
<dbReference type="GO" id="GO:0006355">
    <property type="term" value="P:regulation of DNA-templated transcription"/>
    <property type="evidence" value="ECO:0007669"/>
    <property type="project" value="InterPro"/>
</dbReference>
<reference evidence="3" key="1">
    <citation type="submission" date="2025-08" db="UniProtKB">
        <authorList>
            <consortium name="RefSeq"/>
        </authorList>
    </citation>
    <scope>IDENTIFICATION</scope>
</reference>
<dbReference type="Proteomes" id="UP000189703">
    <property type="component" value="Unplaced"/>
</dbReference>
<dbReference type="AlphaFoldDB" id="A0A1U7Z9L4"/>
<accession>A0A1U7Z9L4</accession>
<sequence length="448" mass="50104">MPRPGPRPYECVRRAWHSDRHQPMRGSLIQEIFRVVNEIHNAATKKNKEWQEKLPIVVLRAEEIMYSKANSEAEYMDLKTLWERLNDAINTIIRRDESTETGEGNLLQPCIEAALHLGCIPRRASRSQRHSNPRCYLNPSAQEPTSVPPRVPDSTTHRGPPHLLPLRSGDRTTSPRFFPYYSTSTFTRPTTMHSPRLGSECSTPVTRDNNPATSTSREFRFPAGSFRPSGGNQSFRAETYPQSNLGCVYPLYYGTVIQTKEPQLSFQTPQVSNRNTVVGPPCVPSTSAREPAERGVLENFFPCGVPVKTPTTTVQADPQNVPERPPEPECDLSLRLGPLSTDGIAAENRWVHEVEDVGSSSSQEGSKFSDSSPQNEKEFCFFPRDNADDPLESSSSKWSSEGEGGLYLDAPFKKLKTTGSSSAEDGQFCWQPKLPSDQFFARMKKPGL</sequence>
<dbReference type="InterPro" id="IPR036529">
    <property type="entry name" value="KIX_dom_sf"/>
</dbReference>
<dbReference type="RefSeq" id="XP_010250149.1">
    <property type="nucleotide sequence ID" value="XM_010251847.2"/>
</dbReference>
<dbReference type="PANTHER" id="PTHR35300:SF4">
    <property type="entry name" value="HISTONE ACETYLTRANSFERASE"/>
    <property type="match status" value="1"/>
</dbReference>
<dbReference type="eggNOG" id="ENOG502QSKZ">
    <property type="taxonomic scope" value="Eukaryota"/>
</dbReference>
<evidence type="ECO:0000313" key="3">
    <source>
        <dbReference type="RefSeq" id="XP_010250149.1"/>
    </source>
</evidence>
<keyword evidence="2" id="KW-1185">Reference proteome</keyword>
<organism evidence="2 3">
    <name type="scientific">Nelumbo nucifera</name>
    <name type="common">Sacred lotus</name>
    <dbReference type="NCBI Taxonomy" id="4432"/>
    <lineage>
        <taxon>Eukaryota</taxon>
        <taxon>Viridiplantae</taxon>
        <taxon>Streptophyta</taxon>
        <taxon>Embryophyta</taxon>
        <taxon>Tracheophyta</taxon>
        <taxon>Spermatophyta</taxon>
        <taxon>Magnoliopsida</taxon>
        <taxon>Proteales</taxon>
        <taxon>Nelumbonaceae</taxon>
        <taxon>Nelumbo</taxon>
    </lineage>
</organism>
<dbReference type="FunCoup" id="A0A1U7Z9L4">
    <property type="interactions" value="1213"/>
</dbReference>
<dbReference type="GO" id="GO:0003712">
    <property type="term" value="F:transcription coregulator activity"/>
    <property type="evidence" value="ECO:0007669"/>
    <property type="project" value="InterPro"/>
</dbReference>
<gene>
    <name evidence="3" type="primary">LOC104592463</name>
</gene>
<evidence type="ECO:0000313" key="2">
    <source>
        <dbReference type="Proteomes" id="UP000189703"/>
    </source>
</evidence>
<feature type="compositionally biased region" description="Low complexity" evidence="1">
    <location>
        <begin position="359"/>
        <end position="372"/>
    </location>
</feature>
<feature type="region of interest" description="Disordered" evidence="1">
    <location>
        <begin position="189"/>
        <end position="233"/>
    </location>
</feature>
<dbReference type="KEGG" id="nnu:104592463"/>
<proteinExistence type="predicted"/>
<feature type="region of interest" description="Disordered" evidence="1">
    <location>
        <begin position="355"/>
        <end position="404"/>
    </location>
</feature>
<dbReference type="Gene3D" id="1.10.246.20">
    <property type="entry name" value="Coactivator CBP, KIX domain"/>
    <property type="match status" value="1"/>
</dbReference>
<dbReference type="PANTHER" id="PTHR35300">
    <property type="entry name" value="COACTIVATOR CBP, KIX DOMAIN-CONTAINING PROTEIN-RELATED"/>
    <property type="match status" value="1"/>
</dbReference>
<dbReference type="OMA" id="YGRFQHV"/>
<name>A0A1U7Z9L4_NELNU</name>
<protein>
    <submittedName>
        <fullName evidence="3">Uncharacterized protein LOC104592463</fullName>
    </submittedName>
</protein>
<feature type="region of interest" description="Disordered" evidence="1">
    <location>
        <begin position="128"/>
        <end position="171"/>
    </location>
</feature>